<dbReference type="EMBL" id="ML120371">
    <property type="protein sequence ID" value="RPB01728.1"/>
    <property type="molecule type" value="Genomic_DNA"/>
</dbReference>
<dbReference type="PANTHER" id="PTHR10584:SF166">
    <property type="entry name" value="RIBOKINASE"/>
    <property type="match status" value="1"/>
</dbReference>
<feature type="domain" description="Carbohydrate kinase PfkB" evidence="3">
    <location>
        <begin position="1"/>
        <end position="248"/>
    </location>
</feature>
<dbReference type="Gene3D" id="3.40.1190.20">
    <property type="match status" value="1"/>
</dbReference>
<reference evidence="4 5" key="1">
    <citation type="journal article" date="2018" name="Nat. Ecol. Evol.">
        <title>Pezizomycetes genomes reveal the molecular basis of ectomycorrhizal truffle lifestyle.</title>
        <authorList>
            <person name="Murat C."/>
            <person name="Payen T."/>
            <person name="Noel B."/>
            <person name="Kuo A."/>
            <person name="Morin E."/>
            <person name="Chen J."/>
            <person name="Kohler A."/>
            <person name="Krizsan K."/>
            <person name="Balestrini R."/>
            <person name="Da Silva C."/>
            <person name="Montanini B."/>
            <person name="Hainaut M."/>
            <person name="Levati E."/>
            <person name="Barry K.W."/>
            <person name="Belfiori B."/>
            <person name="Cichocki N."/>
            <person name="Clum A."/>
            <person name="Dockter R.B."/>
            <person name="Fauchery L."/>
            <person name="Guy J."/>
            <person name="Iotti M."/>
            <person name="Le Tacon F."/>
            <person name="Lindquist E.A."/>
            <person name="Lipzen A."/>
            <person name="Malagnac F."/>
            <person name="Mello A."/>
            <person name="Molinier V."/>
            <person name="Miyauchi S."/>
            <person name="Poulain J."/>
            <person name="Riccioni C."/>
            <person name="Rubini A."/>
            <person name="Sitrit Y."/>
            <person name="Splivallo R."/>
            <person name="Traeger S."/>
            <person name="Wang M."/>
            <person name="Zifcakova L."/>
            <person name="Wipf D."/>
            <person name="Zambonelli A."/>
            <person name="Paolocci F."/>
            <person name="Nowrousian M."/>
            <person name="Ottonello S."/>
            <person name="Baldrian P."/>
            <person name="Spatafora J.W."/>
            <person name="Henrissat B."/>
            <person name="Nagy L.G."/>
            <person name="Aury J.M."/>
            <person name="Wincker P."/>
            <person name="Grigoriev I.V."/>
            <person name="Bonfante P."/>
            <person name="Martin F.M."/>
        </authorList>
    </citation>
    <scope>NUCLEOTIDE SEQUENCE [LARGE SCALE GENOMIC DNA]</scope>
    <source>
        <strain evidence="4 5">120613-1</strain>
    </source>
</reference>
<evidence type="ECO:0000259" key="3">
    <source>
        <dbReference type="Pfam" id="PF00294"/>
    </source>
</evidence>
<protein>
    <submittedName>
        <fullName evidence="4">Ribokinase-like protein</fullName>
    </submittedName>
</protein>
<dbReference type="PANTHER" id="PTHR10584">
    <property type="entry name" value="SUGAR KINASE"/>
    <property type="match status" value="1"/>
</dbReference>
<evidence type="ECO:0000256" key="1">
    <source>
        <dbReference type="ARBA" id="ARBA00022679"/>
    </source>
</evidence>
<evidence type="ECO:0000256" key="2">
    <source>
        <dbReference type="ARBA" id="ARBA00022777"/>
    </source>
</evidence>
<keyword evidence="5" id="KW-1185">Reference proteome</keyword>
<dbReference type="InterPro" id="IPR029056">
    <property type="entry name" value="Ribokinase-like"/>
</dbReference>
<dbReference type="Pfam" id="PF00294">
    <property type="entry name" value="PfkB"/>
    <property type="match status" value="1"/>
</dbReference>
<gene>
    <name evidence="4" type="ORF">L873DRAFT_1802977</name>
</gene>
<sequence>MVGAVGDDEFGSRLKDGLRQNRIDVEGVVVKKGVSSGVAVIIVEEDTAENRILYTAGANEALTVQDFPEDFFSSFSPLPSILVLQLETPLQTVLHLLTLASTHGIETILNPAPARHIPLHFYSKIDHLILNESEAAYLTGEEVNFLDDDTGIQTIITRFLERGVKRSVVITMGARGCYFKSPDGQEGWIRPEVRAQDVVDTTGAGDAFVGAFAVSCAEGNGLGHSLNFATRAASIKVRKRGAQAGIPWRGEVQ</sequence>
<keyword evidence="2 4" id="KW-0418">Kinase</keyword>
<dbReference type="Proteomes" id="UP000276215">
    <property type="component" value="Unassembled WGS sequence"/>
</dbReference>
<name>A0A3N4JWZ1_9PEZI</name>
<dbReference type="PROSITE" id="PS00584">
    <property type="entry name" value="PFKB_KINASES_2"/>
    <property type="match status" value="1"/>
</dbReference>
<dbReference type="InterPro" id="IPR011877">
    <property type="entry name" value="Ribokinase"/>
</dbReference>
<dbReference type="GO" id="GO:0006014">
    <property type="term" value="P:D-ribose metabolic process"/>
    <property type="evidence" value="ECO:0007669"/>
    <property type="project" value="InterPro"/>
</dbReference>
<dbReference type="SUPFAM" id="SSF53613">
    <property type="entry name" value="Ribokinase-like"/>
    <property type="match status" value="1"/>
</dbReference>
<dbReference type="OrthoDB" id="415590at2759"/>
<organism evidence="4 5">
    <name type="scientific">Choiromyces venosus 120613-1</name>
    <dbReference type="NCBI Taxonomy" id="1336337"/>
    <lineage>
        <taxon>Eukaryota</taxon>
        <taxon>Fungi</taxon>
        <taxon>Dikarya</taxon>
        <taxon>Ascomycota</taxon>
        <taxon>Pezizomycotina</taxon>
        <taxon>Pezizomycetes</taxon>
        <taxon>Pezizales</taxon>
        <taxon>Tuberaceae</taxon>
        <taxon>Choiromyces</taxon>
    </lineage>
</organism>
<dbReference type="InterPro" id="IPR002173">
    <property type="entry name" value="Carboh/pur_kinase_PfkB_CS"/>
</dbReference>
<dbReference type="CDD" id="cd01174">
    <property type="entry name" value="ribokinase"/>
    <property type="match status" value="1"/>
</dbReference>
<dbReference type="AlphaFoldDB" id="A0A3N4JWZ1"/>
<evidence type="ECO:0000313" key="5">
    <source>
        <dbReference type="Proteomes" id="UP000276215"/>
    </source>
</evidence>
<accession>A0A3N4JWZ1</accession>
<dbReference type="GO" id="GO:0004747">
    <property type="term" value="F:ribokinase activity"/>
    <property type="evidence" value="ECO:0007669"/>
    <property type="project" value="InterPro"/>
</dbReference>
<dbReference type="STRING" id="1336337.A0A3N4JWZ1"/>
<dbReference type="InterPro" id="IPR011611">
    <property type="entry name" value="PfkB_dom"/>
</dbReference>
<evidence type="ECO:0000313" key="4">
    <source>
        <dbReference type="EMBL" id="RPB01728.1"/>
    </source>
</evidence>
<keyword evidence="1" id="KW-0808">Transferase</keyword>
<proteinExistence type="predicted"/>